<reference evidence="2 3" key="1">
    <citation type="journal article" date="2020" name="G3 (Bethesda)">
        <title>Improved Reference Genome for Cyclotella cryptica CCMP332, a Model for Cell Wall Morphogenesis, Salinity Adaptation, and Lipid Production in Diatoms (Bacillariophyta).</title>
        <authorList>
            <person name="Roberts W.R."/>
            <person name="Downey K.M."/>
            <person name="Ruck E.C."/>
            <person name="Traller J.C."/>
            <person name="Alverson A.J."/>
        </authorList>
    </citation>
    <scope>NUCLEOTIDE SEQUENCE [LARGE SCALE GENOMIC DNA]</scope>
    <source>
        <strain evidence="2 3">CCMP332</strain>
    </source>
</reference>
<keyword evidence="3" id="KW-1185">Reference proteome</keyword>
<evidence type="ECO:0000256" key="1">
    <source>
        <dbReference type="SAM" id="MobiDB-lite"/>
    </source>
</evidence>
<comment type="caution">
    <text evidence="2">The sequence shown here is derived from an EMBL/GenBank/DDBJ whole genome shotgun (WGS) entry which is preliminary data.</text>
</comment>
<gene>
    <name evidence="2" type="ORF">HJC23_013166</name>
</gene>
<feature type="region of interest" description="Disordered" evidence="1">
    <location>
        <begin position="1"/>
        <end position="21"/>
    </location>
</feature>
<accession>A0ABD3QP18</accession>
<protein>
    <submittedName>
        <fullName evidence="2">Uncharacterized protein</fullName>
    </submittedName>
</protein>
<dbReference type="Proteomes" id="UP001516023">
    <property type="component" value="Unassembled WGS sequence"/>
</dbReference>
<name>A0ABD3QP18_9STRA</name>
<sequence>MERYHPGTSEPTARGKRYKSNLLPQQYDSPGNVWSNAKTINWNPWSCCGRPVNADGCQLRPIRGFDQNLPTHMPRRGVGAYIQFLINDKDRVLVVGEDVKCWLLSTERIAKKATEGTSWVWAQDASDYQGLISSFCRLNVCEQTVPFYSFGDWGYYTNEHESQIMAGFSPTPPGVEICGAYDVKYVAALRYCNVQKQANILLRRQPQRGILVIKPSSRYMSIGVGNGQGTSRVASQSIFMGKLSLPGLNDGDKIDKYFGPGYNFFGFSSESKARQRYTPMPSNASLIVTMLNDNKGRIYRVDAPKAFKLTDHEEGVLKNESTSYLSQDHETEIARRICRCRHYSFLCRDLKLPCSASAVITKFLNPHQPYIFAEPGDLWLDIRLTTPNRTYVLARPRKRSVENVQG</sequence>
<proteinExistence type="predicted"/>
<organism evidence="2 3">
    <name type="scientific">Cyclotella cryptica</name>
    <dbReference type="NCBI Taxonomy" id="29204"/>
    <lineage>
        <taxon>Eukaryota</taxon>
        <taxon>Sar</taxon>
        <taxon>Stramenopiles</taxon>
        <taxon>Ochrophyta</taxon>
        <taxon>Bacillariophyta</taxon>
        <taxon>Coscinodiscophyceae</taxon>
        <taxon>Thalassiosirophycidae</taxon>
        <taxon>Stephanodiscales</taxon>
        <taxon>Stephanodiscaceae</taxon>
        <taxon>Cyclotella</taxon>
    </lineage>
</organism>
<evidence type="ECO:0000313" key="3">
    <source>
        <dbReference type="Proteomes" id="UP001516023"/>
    </source>
</evidence>
<evidence type="ECO:0000313" key="2">
    <source>
        <dbReference type="EMBL" id="KAL3801661.1"/>
    </source>
</evidence>
<dbReference type="EMBL" id="JABMIG020000025">
    <property type="protein sequence ID" value="KAL3801661.1"/>
    <property type="molecule type" value="Genomic_DNA"/>
</dbReference>
<dbReference type="AlphaFoldDB" id="A0ABD3QP18"/>